<reference evidence="2" key="1">
    <citation type="submission" date="2022-08" db="EMBL/GenBank/DDBJ databases">
        <authorList>
            <person name="Marques A."/>
        </authorList>
    </citation>
    <scope>NUCLEOTIDE SEQUENCE</scope>
    <source>
        <strain evidence="2">RhyPub2mFocal</strain>
        <tissue evidence="2">Leaves</tissue>
    </source>
</reference>
<proteinExistence type="predicted"/>
<keyword evidence="2" id="KW-0413">Isomerase</keyword>
<dbReference type="AlphaFoldDB" id="A0AAV8CZ89"/>
<comment type="caution">
    <text evidence="2">The sequence shown here is derived from an EMBL/GenBank/DDBJ whole genome shotgun (WGS) entry which is preliminary data.</text>
</comment>
<dbReference type="EMBL" id="JAMFTS010000004">
    <property type="protein sequence ID" value="KAJ4760915.1"/>
    <property type="molecule type" value="Genomic_DNA"/>
</dbReference>
<protein>
    <submittedName>
        <fullName evidence="2">Triosephosphate isomerase</fullName>
    </submittedName>
</protein>
<feature type="compositionally biased region" description="Basic residues" evidence="1">
    <location>
        <begin position="55"/>
        <end position="74"/>
    </location>
</feature>
<accession>A0AAV8CZ89</accession>
<evidence type="ECO:0000313" key="3">
    <source>
        <dbReference type="Proteomes" id="UP001140206"/>
    </source>
</evidence>
<dbReference type="PANTHER" id="PTHR36385:SF1">
    <property type="entry name" value="OS07G0562900 PROTEIN"/>
    <property type="match status" value="1"/>
</dbReference>
<dbReference type="GO" id="GO:0016853">
    <property type="term" value="F:isomerase activity"/>
    <property type="evidence" value="ECO:0007669"/>
    <property type="project" value="UniProtKB-KW"/>
</dbReference>
<dbReference type="PANTHER" id="PTHR36385">
    <property type="entry name" value="OS07G0562900 PROTEIN"/>
    <property type="match status" value="1"/>
</dbReference>
<feature type="compositionally biased region" description="Polar residues" evidence="1">
    <location>
        <begin position="11"/>
        <end position="26"/>
    </location>
</feature>
<evidence type="ECO:0000256" key="1">
    <source>
        <dbReference type="SAM" id="MobiDB-lite"/>
    </source>
</evidence>
<sequence length="106" mass="11908">MAKNRNKEKSTNQGVAPMDTSSQAFVSLTRPDEPQPMDTSEGKATNLGASSINRKINKGMQVRRTKSLRKKKSVARAISISEKNEEKVVRMKNKKIRIQSAKTLYE</sequence>
<feature type="region of interest" description="Disordered" evidence="1">
    <location>
        <begin position="1"/>
        <end position="74"/>
    </location>
</feature>
<evidence type="ECO:0000313" key="2">
    <source>
        <dbReference type="EMBL" id="KAJ4760915.1"/>
    </source>
</evidence>
<dbReference type="Proteomes" id="UP001140206">
    <property type="component" value="Chromosome 4"/>
</dbReference>
<keyword evidence="3" id="KW-1185">Reference proteome</keyword>
<feature type="compositionally biased region" description="Basic and acidic residues" evidence="1">
    <location>
        <begin position="1"/>
        <end position="10"/>
    </location>
</feature>
<organism evidence="2 3">
    <name type="scientific">Rhynchospora pubera</name>
    <dbReference type="NCBI Taxonomy" id="906938"/>
    <lineage>
        <taxon>Eukaryota</taxon>
        <taxon>Viridiplantae</taxon>
        <taxon>Streptophyta</taxon>
        <taxon>Embryophyta</taxon>
        <taxon>Tracheophyta</taxon>
        <taxon>Spermatophyta</taxon>
        <taxon>Magnoliopsida</taxon>
        <taxon>Liliopsida</taxon>
        <taxon>Poales</taxon>
        <taxon>Cyperaceae</taxon>
        <taxon>Cyperoideae</taxon>
        <taxon>Rhynchosporeae</taxon>
        <taxon>Rhynchospora</taxon>
    </lineage>
</organism>
<gene>
    <name evidence="2" type="ORF">LUZ62_071290</name>
</gene>
<name>A0AAV8CZ89_9POAL</name>